<name>A0ABR8BYD5_APHFL</name>
<dbReference type="Gene3D" id="3.30.2310.20">
    <property type="entry name" value="RelE-like"/>
    <property type="match status" value="1"/>
</dbReference>
<keyword evidence="3" id="KW-1185">Reference proteome</keyword>
<dbReference type="Proteomes" id="UP000606721">
    <property type="component" value="Unassembled WGS sequence"/>
</dbReference>
<comment type="caution">
    <text evidence="2">The sequence shown here is derived from an EMBL/GenBank/DDBJ whole genome shotgun (WGS) entry which is preliminary data.</text>
</comment>
<gene>
    <name evidence="2" type="ORF">H6F99_15575</name>
</gene>
<sequence length="99" mass="11782">MNYNLIIQPEAEYDIQNAFEWYESQNPGLGSEFVRAVDACLSGIGRQPLAYQVTYKQVRRVLIRRFPYIILYVFDQDTVFVFACFHAKRNPKQWLDRIE</sequence>
<dbReference type="EMBL" id="JACJQT010000041">
    <property type="protein sequence ID" value="MBD2279661.1"/>
    <property type="molecule type" value="Genomic_DNA"/>
</dbReference>
<dbReference type="Pfam" id="PF05016">
    <property type="entry name" value="ParE_toxin"/>
    <property type="match status" value="1"/>
</dbReference>
<evidence type="ECO:0000313" key="3">
    <source>
        <dbReference type="Proteomes" id="UP000606721"/>
    </source>
</evidence>
<accession>A0ABR8BYD5</accession>
<organism evidence="2 3">
    <name type="scientific">Aphanizomenon flos-aquae FACHB-1040</name>
    <dbReference type="NCBI Taxonomy" id="2692887"/>
    <lineage>
        <taxon>Bacteria</taxon>
        <taxon>Bacillati</taxon>
        <taxon>Cyanobacteriota</taxon>
        <taxon>Cyanophyceae</taxon>
        <taxon>Nostocales</taxon>
        <taxon>Aphanizomenonaceae</taxon>
        <taxon>Aphanizomenon</taxon>
    </lineage>
</organism>
<evidence type="ECO:0000256" key="1">
    <source>
        <dbReference type="ARBA" id="ARBA00022649"/>
    </source>
</evidence>
<keyword evidence="1" id="KW-1277">Toxin-antitoxin system</keyword>
<dbReference type="InterPro" id="IPR035093">
    <property type="entry name" value="RelE/ParE_toxin_dom_sf"/>
</dbReference>
<dbReference type="RefSeq" id="WP_053539280.1">
    <property type="nucleotide sequence ID" value="NZ_JACJQT010000041.1"/>
</dbReference>
<dbReference type="InterPro" id="IPR007712">
    <property type="entry name" value="RelE/ParE_toxin"/>
</dbReference>
<evidence type="ECO:0000313" key="2">
    <source>
        <dbReference type="EMBL" id="MBD2279661.1"/>
    </source>
</evidence>
<reference evidence="2 3" key="1">
    <citation type="journal article" date="2020" name="ISME J.">
        <title>Comparative genomics reveals insights into cyanobacterial evolution and habitat adaptation.</title>
        <authorList>
            <person name="Chen M.Y."/>
            <person name="Teng W.K."/>
            <person name="Zhao L."/>
            <person name="Hu C.X."/>
            <person name="Zhou Y.K."/>
            <person name="Han B.P."/>
            <person name="Song L.R."/>
            <person name="Shu W.S."/>
        </authorList>
    </citation>
    <scope>NUCLEOTIDE SEQUENCE [LARGE SCALE GENOMIC DNA]</scope>
    <source>
        <strain evidence="2 3">FACHB-1040</strain>
    </source>
</reference>
<proteinExistence type="predicted"/>
<protein>
    <submittedName>
        <fullName evidence="2">Type II toxin-antitoxin system RelE/ParE family toxin</fullName>
    </submittedName>
</protein>